<keyword evidence="3" id="KW-1185">Reference proteome</keyword>
<dbReference type="EMBL" id="AZBU02000007">
    <property type="protein sequence ID" value="TKR69943.1"/>
    <property type="molecule type" value="Genomic_DNA"/>
</dbReference>
<evidence type="ECO:0008006" key="4">
    <source>
        <dbReference type="Google" id="ProtNLM"/>
    </source>
</evidence>
<dbReference type="PANTHER" id="PTHR34721">
    <property type="entry name" value="PROTEIN CBG09734"/>
    <property type="match status" value="1"/>
</dbReference>
<name>A0A4U5MLC4_STECR</name>
<dbReference type="PANTHER" id="PTHR34721:SF3">
    <property type="entry name" value="ACTIVIN_RECP DOMAIN-CONTAINING PROTEIN-RELATED"/>
    <property type="match status" value="1"/>
</dbReference>
<evidence type="ECO:0000313" key="3">
    <source>
        <dbReference type="Proteomes" id="UP000298663"/>
    </source>
</evidence>
<accession>A0A4U5MLC4</accession>
<feature type="chain" id="PRO_5020922242" description="UPAR/Ly6 domain-containing protein" evidence="1">
    <location>
        <begin position="20"/>
        <end position="262"/>
    </location>
</feature>
<reference evidence="2 3" key="2">
    <citation type="journal article" date="2019" name="G3 (Bethesda)">
        <title>Hybrid Assembly of the Genome of the Entomopathogenic Nematode Steinernema carpocapsae Identifies the X-Chromosome.</title>
        <authorList>
            <person name="Serra L."/>
            <person name="Macchietto M."/>
            <person name="Macias-Munoz A."/>
            <person name="McGill C.J."/>
            <person name="Rodriguez I.M."/>
            <person name="Rodriguez B."/>
            <person name="Murad R."/>
            <person name="Mortazavi A."/>
        </authorList>
    </citation>
    <scope>NUCLEOTIDE SEQUENCE [LARGE SCALE GENOMIC DNA]</scope>
    <source>
        <strain evidence="2 3">ALL</strain>
    </source>
</reference>
<feature type="signal peptide" evidence="1">
    <location>
        <begin position="1"/>
        <end position="19"/>
    </location>
</feature>
<protein>
    <recommendedName>
        <fullName evidence="4">UPAR/Ly6 domain-containing protein</fullName>
    </recommendedName>
</protein>
<proteinExistence type="predicted"/>
<keyword evidence="1" id="KW-0732">Signal</keyword>
<dbReference type="Proteomes" id="UP000298663">
    <property type="component" value="Unassembled WGS sequence"/>
</dbReference>
<organism evidence="2 3">
    <name type="scientific">Steinernema carpocapsae</name>
    <name type="common">Entomopathogenic nematode</name>
    <dbReference type="NCBI Taxonomy" id="34508"/>
    <lineage>
        <taxon>Eukaryota</taxon>
        <taxon>Metazoa</taxon>
        <taxon>Ecdysozoa</taxon>
        <taxon>Nematoda</taxon>
        <taxon>Chromadorea</taxon>
        <taxon>Rhabditida</taxon>
        <taxon>Tylenchina</taxon>
        <taxon>Panagrolaimomorpha</taxon>
        <taxon>Strongyloidoidea</taxon>
        <taxon>Steinernematidae</taxon>
        <taxon>Steinernema</taxon>
    </lineage>
</organism>
<dbReference type="AlphaFoldDB" id="A0A4U5MLC4"/>
<evidence type="ECO:0000256" key="1">
    <source>
        <dbReference type="SAM" id="SignalP"/>
    </source>
</evidence>
<gene>
    <name evidence="2" type="ORF">L596_022026</name>
</gene>
<sequence>MRLLLLASTLVASISFATAAIDCYVGDEVTFLPREPTKRLQECPDAVFCSLITYAWPTTAKRSHKYVCGNSNDEGALCTKVDDINQTVRIEGVQVKRRVQCCRTDECNCNQLLCKHDAEYDLYVSDETPTTCYFGTRDNGNDTLINITTPCMGSLCYYGHRTPKRGKFHSEQDSGLFYGCGSAINDKTAEPFCKYPGRQDASTKKYDMDYSCCEGGLCNFGHLDYRMTTPMPPTTPTTPTTSPAVLHLLSAAVTVLIAFVMC</sequence>
<evidence type="ECO:0000313" key="2">
    <source>
        <dbReference type="EMBL" id="TKR69943.1"/>
    </source>
</evidence>
<comment type="caution">
    <text evidence="2">The sequence shown here is derived from an EMBL/GenBank/DDBJ whole genome shotgun (WGS) entry which is preliminary data.</text>
</comment>
<reference evidence="2 3" key="1">
    <citation type="journal article" date="2015" name="Genome Biol.">
        <title>Comparative genomics of Steinernema reveals deeply conserved gene regulatory networks.</title>
        <authorList>
            <person name="Dillman A.R."/>
            <person name="Macchietto M."/>
            <person name="Porter C.F."/>
            <person name="Rogers A."/>
            <person name="Williams B."/>
            <person name="Antoshechkin I."/>
            <person name="Lee M.M."/>
            <person name="Goodwin Z."/>
            <person name="Lu X."/>
            <person name="Lewis E.E."/>
            <person name="Goodrich-Blair H."/>
            <person name="Stock S.P."/>
            <person name="Adams B.J."/>
            <person name="Sternberg P.W."/>
            <person name="Mortazavi A."/>
        </authorList>
    </citation>
    <scope>NUCLEOTIDE SEQUENCE [LARGE SCALE GENOMIC DNA]</scope>
    <source>
        <strain evidence="2 3">ALL</strain>
    </source>
</reference>